<keyword evidence="7" id="KW-0408">Iron</keyword>
<dbReference type="GO" id="GO:0005737">
    <property type="term" value="C:cytoplasm"/>
    <property type="evidence" value="ECO:0007669"/>
    <property type="project" value="TreeGrafter"/>
</dbReference>
<evidence type="ECO:0000256" key="2">
    <source>
        <dbReference type="ARBA" id="ARBA00004123"/>
    </source>
</evidence>
<feature type="domain" description="JmjC" evidence="13">
    <location>
        <begin position="159"/>
        <end position="324"/>
    </location>
</feature>
<sequence length="374" mass="43322">MPPSAGPAAEQFQEVAIDRVEQVEANMGFKERKHHSSQALATSMPHDRSQLQATLKARKSTPTDAIERLHANDLPLDTFLRKNDKLCQPVVIQGRLDERKALQCWSLYNLVSIYSDDEFVVCRDPNQNIVMVKMKYFAYYRKNYRDPSPFQIAEDLATGGKRRRREDYDVPLYIKDDIFKYAKESDLPLARPFNLGPALSGERIQTNPLHCNLWSALVHGARRWCLFPQHVSQYLLCNEHRAAQGLLDRDCCHVVRAHYPNTQSSRWPRYCKPFEILQAVVEVFCVPTRWWYMVINLEVCVVVSHHHCSANKLSQTWLKLTRGNKKLERAWFEALRRRRPELAVLVPRKEKRRSLDSDSSATSRSSDQDGSDNA</sequence>
<keyword evidence="6" id="KW-0560">Oxidoreductase</keyword>
<organism evidence="14 15">
    <name type="scientific">Rhipicephalus microplus</name>
    <name type="common">Cattle tick</name>
    <name type="synonym">Boophilus microplus</name>
    <dbReference type="NCBI Taxonomy" id="6941"/>
    <lineage>
        <taxon>Eukaryota</taxon>
        <taxon>Metazoa</taxon>
        <taxon>Ecdysozoa</taxon>
        <taxon>Arthropoda</taxon>
        <taxon>Chelicerata</taxon>
        <taxon>Arachnida</taxon>
        <taxon>Acari</taxon>
        <taxon>Parasitiformes</taxon>
        <taxon>Ixodida</taxon>
        <taxon>Ixodoidea</taxon>
        <taxon>Ixodidae</taxon>
        <taxon>Rhipicephalinae</taxon>
        <taxon>Rhipicephalus</taxon>
        <taxon>Boophilus</taxon>
    </lineage>
</organism>
<dbReference type="GO" id="GO:0005634">
    <property type="term" value="C:nucleus"/>
    <property type="evidence" value="ECO:0007669"/>
    <property type="project" value="UniProtKB-SubCell"/>
</dbReference>
<name>A0A9J6DB07_RHIMP</name>
<dbReference type="VEuPathDB" id="VectorBase:LOC119176758"/>
<dbReference type="EMBL" id="JABSTU010000010">
    <property type="protein sequence ID" value="KAH8019224.1"/>
    <property type="molecule type" value="Genomic_DNA"/>
</dbReference>
<evidence type="ECO:0000256" key="9">
    <source>
        <dbReference type="ARBA" id="ARBA00023163"/>
    </source>
</evidence>
<evidence type="ECO:0000256" key="12">
    <source>
        <dbReference type="SAM" id="MobiDB-lite"/>
    </source>
</evidence>
<comment type="caution">
    <text evidence="14">The sequence shown here is derived from an EMBL/GenBank/DDBJ whole genome shotgun (WGS) entry which is preliminary data.</text>
</comment>
<evidence type="ECO:0000256" key="4">
    <source>
        <dbReference type="ARBA" id="ARBA00022853"/>
    </source>
</evidence>
<dbReference type="Proteomes" id="UP000821866">
    <property type="component" value="Chromosome 8"/>
</dbReference>
<comment type="similarity">
    <text evidence="11">Belongs to the JMJD6 family.</text>
</comment>
<evidence type="ECO:0000256" key="5">
    <source>
        <dbReference type="ARBA" id="ARBA00022964"/>
    </source>
</evidence>
<dbReference type="SUPFAM" id="SSF51197">
    <property type="entry name" value="Clavaminate synthase-like"/>
    <property type="match status" value="1"/>
</dbReference>
<evidence type="ECO:0000256" key="8">
    <source>
        <dbReference type="ARBA" id="ARBA00023015"/>
    </source>
</evidence>
<evidence type="ECO:0000256" key="10">
    <source>
        <dbReference type="ARBA" id="ARBA00023242"/>
    </source>
</evidence>
<dbReference type="PANTHER" id="PTHR12480:SF32">
    <property type="entry name" value="BIFUNCTIONAL ARGININE DEMETHYLASE AND LYSYL-HYDROXYLASE JMJD6"/>
    <property type="match status" value="1"/>
</dbReference>
<dbReference type="GO" id="GO:0033749">
    <property type="term" value="F:histone H4R3 demethylase activity"/>
    <property type="evidence" value="ECO:0007669"/>
    <property type="project" value="TreeGrafter"/>
</dbReference>
<evidence type="ECO:0000256" key="3">
    <source>
        <dbReference type="ARBA" id="ARBA00022723"/>
    </source>
</evidence>
<dbReference type="Gene3D" id="2.60.120.650">
    <property type="entry name" value="Cupin"/>
    <property type="match status" value="1"/>
</dbReference>
<feature type="region of interest" description="Disordered" evidence="12">
    <location>
        <begin position="349"/>
        <end position="374"/>
    </location>
</feature>
<evidence type="ECO:0000313" key="14">
    <source>
        <dbReference type="EMBL" id="KAH8019224.1"/>
    </source>
</evidence>
<keyword evidence="9" id="KW-0804">Transcription</keyword>
<keyword evidence="5" id="KW-0223">Dioxygenase</keyword>
<reference evidence="14" key="2">
    <citation type="submission" date="2021-09" db="EMBL/GenBank/DDBJ databases">
        <authorList>
            <person name="Jia N."/>
            <person name="Wang J."/>
            <person name="Shi W."/>
            <person name="Du L."/>
            <person name="Sun Y."/>
            <person name="Zhan W."/>
            <person name="Jiang J."/>
            <person name="Wang Q."/>
            <person name="Zhang B."/>
            <person name="Ji P."/>
            <person name="Sakyi L.B."/>
            <person name="Cui X."/>
            <person name="Yuan T."/>
            <person name="Jiang B."/>
            <person name="Yang W."/>
            <person name="Lam T.T.-Y."/>
            <person name="Chang Q."/>
            <person name="Ding S."/>
            <person name="Wang X."/>
            <person name="Zhu J."/>
            <person name="Ruan X."/>
            <person name="Zhao L."/>
            <person name="Wei J."/>
            <person name="Que T."/>
            <person name="Du C."/>
            <person name="Cheng J."/>
            <person name="Dai P."/>
            <person name="Han X."/>
            <person name="Huang E."/>
            <person name="Gao Y."/>
            <person name="Liu J."/>
            <person name="Shao H."/>
            <person name="Ye R."/>
            <person name="Li L."/>
            <person name="Wei W."/>
            <person name="Wang X."/>
            <person name="Wang C."/>
            <person name="Huo Q."/>
            <person name="Li W."/>
            <person name="Guo W."/>
            <person name="Chen H."/>
            <person name="Chen S."/>
            <person name="Zhou L."/>
            <person name="Zhou L."/>
            <person name="Ni X."/>
            <person name="Tian J."/>
            <person name="Zhou Y."/>
            <person name="Sheng Y."/>
            <person name="Liu T."/>
            <person name="Pan Y."/>
            <person name="Xia L."/>
            <person name="Li J."/>
            <person name="Zhao F."/>
            <person name="Cao W."/>
        </authorList>
    </citation>
    <scope>NUCLEOTIDE SEQUENCE</scope>
    <source>
        <strain evidence="14">Rmic-2018</strain>
        <tissue evidence="14">Larvae</tissue>
    </source>
</reference>
<dbReference type="PANTHER" id="PTHR12480">
    <property type="entry name" value="ARGININE DEMETHYLASE AND LYSYL-HYDROXYLASE JMJD"/>
    <property type="match status" value="1"/>
</dbReference>
<comment type="subcellular location">
    <subcellularLocation>
        <location evidence="2">Nucleus</location>
    </subcellularLocation>
</comment>
<evidence type="ECO:0000256" key="7">
    <source>
        <dbReference type="ARBA" id="ARBA00023004"/>
    </source>
</evidence>
<evidence type="ECO:0000259" key="13">
    <source>
        <dbReference type="PROSITE" id="PS51184"/>
    </source>
</evidence>
<comment type="cofactor">
    <cofactor evidence="1">
        <name>Fe(2+)</name>
        <dbReference type="ChEBI" id="CHEBI:29033"/>
    </cofactor>
</comment>
<keyword evidence="8" id="KW-0805">Transcription regulation</keyword>
<keyword evidence="4" id="KW-0156">Chromatin regulator</keyword>
<accession>A0A9J6DB07</accession>
<dbReference type="GO" id="GO:0106140">
    <property type="term" value="F:P-TEFb complex binding"/>
    <property type="evidence" value="ECO:0007669"/>
    <property type="project" value="TreeGrafter"/>
</dbReference>
<dbReference type="InterPro" id="IPR050910">
    <property type="entry name" value="JMJD6_ArgDemeth/LysHydrox"/>
</dbReference>
<keyword evidence="15" id="KW-1185">Reference proteome</keyword>
<reference evidence="14" key="1">
    <citation type="journal article" date="2020" name="Cell">
        <title>Large-Scale Comparative Analyses of Tick Genomes Elucidate Their Genetic Diversity and Vector Capacities.</title>
        <authorList>
            <consortium name="Tick Genome and Microbiome Consortium (TIGMIC)"/>
            <person name="Jia N."/>
            <person name="Wang J."/>
            <person name="Shi W."/>
            <person name="Du L."/>
            <person name="Sun Y."/>
            <person name="Zhan W."/>
            <person name="Jiang J.F."/>
            <person name="Wang Q."/>
            <person name="Zhang B."/>
            <person name="Ji P."/>
            <person name="Bell-Sakyi L."/>
            <person name="Cui X.M."/>
            <person name="Yuan T.T."/>
            <person name="Jiang B.G."/>
            <person name="Yang W.F."/>
            <person name="Lam T.T."/>
            <person name="Chang Q.C."/>
            <person name="Ding S.J."/>
            <person name="Wang X.J."/>
            <person name="Zhu J.G."/>
            <person name="Ruan X.D."/>
            <person name="Zhao L."/>
            <person name="Wei J.T."/>
            <person name="Ye R.Z."/>
            <person name="Que T.C."/>
            <person name="Du C.H."/>
            <person name="Zhou Y.H."/>
            <person name="Cheng J.X."/>
            <person name="Dai P.F."/>
            <person name="Guo W.B."/>
            <person name="Han X.H."/>
            <person name="Huang E.J."/>
            <person name="Li L.F."/>
            <person name="Wei W."/>
            <person name="Gao Y.C."/>
            <person name="Liu J.Z."/>
            <person name="Shao H.Z."/>
            <person name="Wang X."/>
            <person name="Wang C.C."/>
            <person name="Yang T.C."/>
            <person name="Huo Q.B."/>
            <person name="Li W."/>
            <person name="Chen H.Y."/>
            <person name="Chen S.E."/>
            <person name="Zhou L.G."/>
            <person name="Ni X.B."/>
            <person name="Tian J.H."/>
            <person name="Sheng Y."/>
            <person name="Liu T."/>
            <person name="Pan Y.S."/>
            <person name="Xia L.Y."/>
            <person name="Li J."/>
            <person name="Zhao F."/>
            <person name="Cao W.C."/>
        </authorList>
    </citation>
    <scope>NUCLEOTIDE SEQUENCE</scope>
    <source>
        <strain evidence="14">Rmic-2018</strain>
    </source>
</reference>
<evidence type="ECO:0000256" key="11">
    <source>
        <dbReference type="ARBA" id="ARBA00038068"/>
    </source>
</evidence>
<gene>
    <name evidence="14" type="ORF">HPB51_018326</name>
</gene>
<dbReference type="GO" id="GO:0046872">
    <property type="term" value="F:metal ion binding"/>
    <property type="evidence" value="ECO:0007669"/>
    <property type="project" value="UniProtKB-KW"/>
</dbReference>
<dbReference type="InterPro" id="IPR003347">
    <property type="entry name" value="JmjC_dom"/>
</dbReference>
<evidence type="ECO:0000313" key="15">
    <source>
        <dbReference type="Proteomes" id="UP000821866"/>
    </source>
</evidence>
<protein>
    <recommendedName>
        <fullName evidence="13">JmjC domain-containing protein</fullName>
    </recommendedName>
</protein>
<keyword evidence="10" id="KW-0539">Nucleus</keyword>
<keyword evidence="3" id="KW-0479">Metal-binding</keyword>
<dbReference type="PROSITE" id="PS51184">
    <property type="entry name" value="JMJC"/>
    <property type="match status" value="1"/>
</dbReference>
<dbReference type="AlphaFoldDB" id="A0A9J6DB07"/>
<evidence type="ECO:0000256" key="6">
    <source>
        <dbReference type="ARBA" id="ARBA00023002"/>
    </source>
</evidence>
<proteinExistence type="inferred from homology"/>
<evidence type="ECO:0000256" key="1">
    <source>
        <dbReference type="ARBA" id="ARBA00001954"/>
    </source>
</evidence>
<dbReference type="GO" id="GO:0006909">
    <property type="term" value="P:phagocytosis"/>
    <property type="evidence" value="ECO:0007669"/>
    <property type="project" value="TreeGrafter"/>
</dbReference>